<dbReference type="PANTHER" id="PTHR34194:SF27">
    <property type="match status" value="1"/>
</dbReference>
<feature type="compositionally biased region" description="Basic and acidic residues" evidence="1">
    <location>
        <begin position="9"/>
        <end position="24"/>
    </location>
</feature>
<protein>
    <submittedName>
        <fullName evidence="3 4">Dentin sialophosphoprotein-like</fullName>
    </submittedName>
</protein>
<reference evidence="2" key="1">
    <citation type="journal article" date="2013" name="Nat. Biotechnol.">
        <title>Draft genome sequence of chickpea (Cicer arietinum) provides a resource for trait improvement.</title>
        <authorList>
            <person name="Varshney R.K."/>
            <person name="Song C."/>
            <person name="Saxena R.K."/>
            <person name="Azam S."/>
            <person name="Yu S."/>
            <person name="Sharpe A.G."/>
            <person name="Cannon S."/>
            <person name="Baek J."/>
            <person name="Rosen B.D."/>
            <person name="Tar'an B."/>
            <person name="Millan T."/>
            <person name="Zhang X."/>
            <person name="Ramsay L.D."/>
            <person name="Iwata A."/>
            <person name="Wang Y."/>
            <person name="Nelson W."/>
            <person name="Farmer A.D."/>
            <person name="Gaur P.M."/>
            <person name="Soderlund C."/>
            <person name="Penmetsa R.V."/>
            <person name="Xu C."/>
            <person name="Bharti A.K."/>
            <person name="He W."/>
            <person name="Winter P."/>
            <person name="Zhao S."/>
            <person name="Hane J.K."/>
            <person name="Carrasquilla-Garcia N."/>
            <person name="Condie J.A."/>
            <person name="Upadhyaya H.D."/>
            <person name="Luo M.C."/>
            <person name="Thudi M."/>
            <person name="Gowda C.L."/>
            <person name="Singh N.P."/>
            <person name="Lichtenzveig J."/>
            <person name="Gali K.K."/>
            <person name="Rubio J."/>
            <person name="Nadarajan N."/>
            <person name="Dolezel J."/>
            <person name="Bansal K.C."/>
            <person name="Xu X."/>
            <person name="Edwards D."/>
            <person name="Zhang G."/>
            <person name="Kahl G."/>
            <person name="Gil J."/>
            <person name="Singh K.B."/>
            <person name="Datta S.K."/>
            <person name="Jackson S.A."/>
            <person name="Wang J."/>
            <person name="Cook D.R."/>
        </authorList>
    </citation>
    <scope>NUCLEOTIDE SEQUENCE [LARGE SCALE GENOMIC DNA]</scope>
    <source>
        <strain evidence="2">cv. CDC Frontier</strain>
    </source>
</reference>
<evidence type="ECO:0000256" key="1">
    <source>
        <dbReference type="SAM" id="MobiDB-lite"/>
    </source>
</evidence>
<feature type="region of interest" description="Disordered" evidence="1">
    <location>
        <begin position="1"/>
        <end position="24"/>
    </location>
</feature>
<dbReference type="OrthoDB" id="298344at2759"/>
<name>A0A1S3E4F1_CICAR</name>
<sequence>MKRSLIKANLDDSHMNENPKSHYPDDRRIRLERRWRRREAANVSLKHNCFASAARTTTKIYGNRAVLKRKNDHTTYDDKDEACKNKLGTFVRDHDEDYISYLVTYNPDIEIDSANDHNGNDEFDEDYRSFLDTYNLDIEIDNASNRNGSDETDEDYRTFLVTYNPDVEIVSAIDHNHKGNGEIDEDYRSFLVTYNPDIEIDCASDHNGNDERDEDYTYNPDIEIDSASDHNGNDEIDEDYRSYLVTYNPDVEIDSACNHNGGSNIEADFCNSDSEERDGDSQYILNQNVSGDNSDDVDVDADYQSFLNSLKDGDRLVNLGSVSRRKSSSVRRNSCVSDQTFHTPEVHCDVDADYGLFLGLPSTVDGDTTNTFKVEDESNSSDSDLIILESNQIGENTPFVCSKTYDSSCFGKEMGSRGNMQTSAYDHSKFRSRLMECLDKPYDQEEYETKLHNVHAQMPKERHLETRQGVVKLYCIEGFNESYLQMYPDFEKAIAEYKEPHKVLFLLRGFFFYVQNVCHQGGTFQPWLDESCLEILRKM</sequence>
<organism evidence="4">
    <name type="scientific">Cicer arietinum</name>
    <name type="common">Chickpea</name>
    <name type="synonym">Garbanzo</name>
    <dbReference type="NCBI Taxonomy" id="3827"/>
    <lineage>
        <taxon>Eukaryota</taxon>
        <taxon>Viridiplantae</taxon>
        <taxon>Streptophyta</taxon>
        <taxon>Embryophyta</taxon>
        <taxon>Tracheophyta</taxon>
        <taxon>Spermatophyta</taxon>
        <taxon>Magnoliopsida</taxon>
        <taxon>eudicotyledons</taxon>
        <taxon>Gunneridae</taxon>
        <taxon>Pentapetalae</taxon>
        <taxon>rosids</taxon>
        <taxon>fabids</taxon>
        <taxon>Fabales</taxon>
        <taxon>Fabaceae</taxon>
        <taxon>Papilionoideae</taxon>
        <taxon>50 kb inversion clade</taxon>
        <taxon>NPAAA clade</taxon>
        <taxon>Hologalegina</taxon>
        <taxon>IRL clade</taxon>
        <taxon>Cicereae</taxon>
        <taxon>Cicer</taxon>
    </lineage>
</organism>
<dbReference type="PANTHER" id="PTHR34194">
    <property type="entry name" value="F14J8.16 PROTEIN"/>
    <property type="match status" value="1"/>
</dbReference>
<evidence type="ECO:0000313" key="2">
    <source>
        <dbReference type="Proteomes" id="UP000087171"/>
    </source>
</evidence>
<gene>
    <name evidence="3 4" type="primary">LOC101506310</name>
</gene>
<dbReference type="eggNOG" id="ENOG502S39P">
    <property type="taxonomic scope" value="Eukaryota"/>
</dbReference>
<dbReference type="RefSeq" id="XP_073223785.1">
    <property type="nucleotide sequence ID" value="XM_073367684.1"/>
</dbReference>
<dbReference type="RefSeq" id="XP_073223786.1">
    <property type="nucleotide sequence ID" value="XM_073367685.1"/>
</dbReference>
<accession>A0A1S3E4F1</accession>
<evidence type="ECO:0000313" key="4">
    <source>
        <dbReference type="RefSeq" id="XP_012570640.1"/>
    </source>
</evidence>
<reference evidence="3 4" key="2">
    <citation type="submission" date="2023-09" db="UniProtKB">
        <authorList>
            <consortium name="RefSeq"/>
        </authorList>
    </citation>
    <scope>IDENTIFICATION</scope>
    <source>
        <tissue evidence="3 4">Etiolated seedlings</tissue>
    </source>
</reference>
<dbReference type="GeneID" id="101506310"/>
<dbReference type="AlphaFoldDB" id="A0A1S3E4F1"/>
<dbReference type="RefSeq" id="XP_012570640.1">
    <property type="nucleotide sequence ID" value="XM_012715186.2"/>
</dbReference>
<dbReference type="RefSeq" id="XP_004498475.1">
    <property type="nucleotide sequence ID" value="XM_004498418.3"/>
</dbReference>
<dbReference type="Proteomes" id="UP000087171">
    <property type="component" value="Chromosome Ca4"/>
</dbReference>
<evidence type="ECO:0000313" key="3">
    <source>
        <dbReference type="RefSeq" id="XP_004498475.1"/>
    </source>
</evidence>
<dbReference type="KEGG" id="cam:101506310"/>
<proteinExistence type="predicted"/>
<keyword evidence="2" id="KW-1185">Reference proteome</keyword>
<dbReference type="PaxDb" id="3827-XP_004498475.1"/>